<dbReference type="Pfam" id="PF00440">
    <property type="entry name" value="TetR_N"/>
    <property type="match status" value="1"/>
</dbReference>
<evidence type="ECO:0000313" key="7">
    <source>
        <dbReference type="EMBL" id="WMX44184.1"/>
    </source>
</evidence>
<feature type="DNA-binding region" description="H-T-H motif" evidence="4">
    <location>
        <begin position="37"/>
        <end position="56"/>
    </location>
</feature>
<name>A0ABY9RPR8_9ACTN</name>
<dbReference type="RefSeq" id="WP_309547888.1">
    <property type="nucleotide sequence ID" value="NZ_CP133762.1"/>
</dbReference>
<dbReference type="PROSITE" id="PS50977">
    <property type="entry name" value="HTH_TETR_2"/>
    <property type="match status" value="1"/>
</dbReference>
<dbReference type="InterPro" id="IPR009057">
    <property type="entry name" value="Homeodomain-like_sf"/>
</dbReference>
<dbReference type="Proteomes" id="UP001250858">
    <property type="component" value="Chromosome"/>
</dbReference>
<evidence type="ECO:0000256" key="2">
    <source>
        <dbReference type="ARBA" id="ARBA00023125"/>
    </source>
</evidence>
<dbReference type="PANTHER" id="PTHR30055">
    <property type="entry name" value="HTH-TYPE TRANSCRIPTIONAL REGULATOR RUTR"/>
    <property type="match status" value="1"/>
</dbReference>
<accession>A0ABY9RPR8</accession>
<dbReference type="InterPro" id="IPR011075">
    <property type="entry name" value="TetR_C"/>
</dbReference>
<keyword evidence="8" id="KW-1185">Reference proteome</keyword>
<keyword evidence="2 4" id="KW-0238">DNA-binding</keyword>
<feature type="compositionally biased region" description="Low complexity" evidence="5">
    <location>
        <begin position="196"/>
        <end position="214"/>
    </location>
</feature>
<feature type="domain" description="HTH tetR-type" evidence="6">
    <location>
        <begin position="14"/>
        <end position="74"/>
    </location>
</feature>
<reference evidence="7 8" key="1">
    <citation type="submission" date="2023-09" db="EMBL/GenBank/DDBJ databases">
        <title>Complete genome of Streptomyces roseicoloratus T14.</title>
        <authorList>
            <person name="Bashizi T."/>
            <person name="Kim M.-J."/>
            <person name="Lee G."/>
            <person name="Tagele S.B."/>
            <person name="Shin J.-H."/>
        </authorList>
    </citation>
    <scope>NUCLEOTIDE SEQUENCE [LARGE SCALE GENOMIC DNA]</scope>
    <source>
        <strain evidence="7 8">T14</strain>
    </source>
</reference>
<dbReference type="InterPro" id="IPR001647">
    <property type="entry name" value="HTH_TetR"/>
</dbReference>
<keyword evidence="3" id="KW-0804">Transcription</keyword>
<gene>
    <name evidence="7" type="ORF">RGF97_03985</name>
</gene>
<dbReference type="PRINTS" id="PR00455">
    <property type="entry name" value="HTHTETR"/>
</dbReference>
<evidence type="ECO:0000256" key="1">
    <source>
        <dbReference type="ARBA" id="ARBA00023015"/>
    </source>
</evidence>
<evidence type="ECO:0000256" key="3">
    <source>
        <dbReference type="ARBA" id="ARBA00023163"/>
    </source>
</evidence>
<keyword evidence="1" id="KW-0805">Transcription regulation</keyword>
<dbReference type="SUPFAM" id="SSF48498">
    <property type="entry name" value="Tetracyclin repressor-like, C-terminal domain"/>
    <property type="match status" value="1"/>
</dbReference>
<protein>
    <submittedName>
        <fullName evidence="7">TetR/AcrR family transcriptional regulator</fullName>
    </submittedName>
</protein>
<dbReference type="Gene3D" id="1.10.10.60">
    <property type="entry name" value="Homeodomain-like"/>
    <property type="match status" value="1"/>
</dbReference>
<dbReference type="Pfam" id="PF16859">
    <property type="entry name" value="TetR_C_11"/>
    <property type="match status" value="1"/>
</dbReference>
<evidence type="ECO:0000256" key="4">
    <source>
        <dbReference type="PROSITE-ProRule" id="PRU00335"/>
    </source>
</evidence>
<dbReference type="InterPro" id="IPR050109">
    <property type="entry name" value="HTH-type_TetR-like_transc_reg"/>
</dbReference>
<dbReference type="Gene3D" id="1.10.357.10">
    <property type="entry name" value="Tetracycline Repressor, domain 2"/>
    <property type="match status" value="1"/>
</dbReference>
<dbReference type="EMBL" id="CP133762">
    <property type="protein sequence ID" value="WMX44184.1"/>
    <property type="molecule type" value="Genomic_DNA"/>
</dbReference>
<sequence length="220" mass="23504">MTDETRTPGRSGGPRRRDEIFAACLGLLAEHGYDQLTIEGVAQRADVNKTTIYRWWPSKSELLRDALLTSGLLAFDLPDTGSLAGDLAALGTRVQDLLADDHKRAVVESALVGAVRHPAMRELVSSFLEDRLGRHQPIFVRAVTRGELPADFDPALLVDALAGALWLRVLVRRRGVTEGFAEQLVTLLMNGAGAEARPAATRTPAVTHTPAPGTAPGGAG</sequence>
<evidence type="ECO:0000256" key="5">
    <source>
        <dbReference type="SAM" id="MobiDB-lite"/>
    </source>
</evidence>
<proteinExistence type="predicted"/>
<evidence type="ECO:0000259" key="6">
    <source>
        <dbReference type="PROSITE" id="PS50977"/>
    </source>
</evidence>
<evidence type="ECO:0000313" key="8">
    <source>
        <dbReference type="Proteomes" id="UP001250858"/>
    </source>
</evidence>
<feature type="region of interest" description="Disordered" evidence="5">
    <location>
        <begin position="196"/>
        <end position="220"/>
    </location>
</feature>
<dbReference type="PANTHER" id="PTHR30055:SF148">
    <property type="entry name" value="TETR-FAMILY TRANSCRIPTIONAL REGULATOR"/>
    <property type="match status" value="1"/>
</dbReference>
<dbReference type="InterPro" id="IPR036271">
    <property type="entry name" value="Tet_transcr_reg_TetR-rel_C_sf"/>
</dbReference>
<organism evidence="7 8">
    <name type="scientific">Streptomyces roseicoloratus</name>
    <dbReference type="NCBI Taxonomy" id="2508722"/>
    <lineage>
        <taxon>Bacteria</taxon>
        <taxon>Bacillati</taxon>
        <taxon>Actinomycetota</taxon>
        <taxon>Actinomycetes</taxon>
        <taxon>Kitasatosporales</taxon>
        <taxon>Streptomycetaceae</taxon>
        <taxon>Streptomyces</taxon>
    </lineage>
</organism>
<dbReference type="SUPFAM" id="SSF46689">
    <property type="entry name" value="Homeodomain-like"/>
    <property type="match status" value="1"/>
</dbReference>